<dbReference type="InterPro" id="IPR035089">
    <property type="entry name" value="Phage_sheath_subtilisin"/>
</dbReference>
<proteinExistence type="inferred from homology"/>
<reference evidence="5 6" key="1">
    <citation type="submission" date="2023-08" db="EMBL/GenBank/DDBJ databases">
        <title>Complete Genome and Methylome dissection of Serratia fonticola NEB369.</title>
        <authorList>
            <person name="Fomenkov A."/>
            <person name="Roberts R.D."/>
        </authorList>
    </citation>
    <scope>NUCLEOTIDE SEQUENCE [LARGE SCALE GENOMIC DNA]</scope>
    <source>
        <strain evidence="5 6">NEB369</strain>
    </source>
</reference>
<feature type="domain" description="Phage tail sheath protein-like beta-sandwich" evidence="3">
    <location>
        <begin position="101"/>
        <end position="201"/>
    </location>
</feature>
<dbReference type="InterPro" id="IPR035326">
    <property type="entry name" value="Beta_sandwich_Seath"/>
</dbReference>
<keyword evidence="6" id="KW-1185">Reference proteome</keyword>
<dbReference type="InterPro" id="IPR020287">
    <property type="entry name" value="Tail_sheath_C"/>
</dbReference>
<protein>
    <submittedName>
        <fullName evidence="5">Phage tail sheath subtilisin-like domain-containing protein</fullName>
    </submittedName>
</protein>
<dbReference type="InterPro" id="IPR007067">
    <property type="entry name" value="Tail_sheath"/>
</dbReference>
<evidence type="ECO:0000256" key="1">
    <source>
        <dbReference type="ARBA" id="ARBA00008005"/>
    </source>
</evidence>
<evidence type="ECO:0000259" key="2">
    <source>
        <dbReference type="Pfam" id="PF04984"/>
    </source>
</evidence>
<feature type="domain" description="Tail sheath protein subtilisin-like" evidence="2">
    <location>
        <begin position="211"/>
        <end position="374"/>
    </location>
</feature>
<evidence type="ECO:0000259" key="4">
    <source>
        <dbReference type="Pfam" id="PF17482"/>
    </source>
</evidence>
<organism evidence="5 6">
    <name type="scientific">Serratia fonticola</name>
    <dbReference type="NCBI Taxonomy" id="47917"/>
    <lineage>
        <taxon>Bacteria</taxon>
        <taxon>Pseudomonadati</taxon>
        <taxon>Pseudomonadota</taxon>
        <taxon>Gammaproteobacteria</taxon>
        <taxon>Enterobacterales</taxon>
        <taxon>Yersiniaceae</taxon>
        <taxon>Serratia</taxon>
    </lineage>
</organism>
<sequence length="502" mass="53438">MIPFNRIPPNLRTPFFFAEFDNSMANSATAIQRTLLIGQMLSNAVSPVPPGIPQRVSSDSAVAGLCGSGSMLHNMATTYLANDTSAELWILPLADAVTGMTAAKGSIQVTSGASATGVLSLYIAGMRIQLTVVESDTPAAITGAIVAAVNGQSRLPVVAALKATTTDTVELTAKNKGAHGNGLDIRLNYQGIAGGEETPAGLALTITAMAGGAGAPELNDALGNLQDREFDFIINPYTDTTSLDTLKEFLSDATGRWAYDQQLYGHSFSALAGTYGSLAAAGEVRNNQHETMLGISGSPSPAYLWSTALTGAIAPSLRNDPGRPLQTLTISGVLAPPLESRFTLTERNNLLFSGISTFTVADDGSIQVENVITTYQKNKFGDADDSYLQVETLFTLMFVTRFLRTQITSKFSRMKLAADGTRFAPGSAIITPNVIRAELIAQYRTLEFNGYVQDSDAFSKSLLVEKNASNPNRVDVLWTGTLINQLRIFALLNQFRLQASAN</sequence>
<evidence type="ECO:0000259" key="3">
    <source>
        <dbReference type="Pfam" id="PF17481"/>
    </source>
</evidence>
<dbReference type="Pfam" id="PF04984">
    <property type="entry name" value="Phage_sheath_1"/>
    <property type="match status" value="1"/>
</dbReference>
<dbReference type="Pfam" id="PF17482">
    <property type="entry name" value="Phage_sheath_1C"/>
    <property type="match status" value="1"/>
</dbReference>
<dbReference type="RefSeq" id="WP_309205123.1">
    <property type="nucleotide sequence ID" value="NZ_CP133586.1"/>
</dbReference>
<accession>A0ABY9PKD8</accession>
<comment type="similarity">
    <text evidence="1">Belongs to the myoviridae tail sheath protein family.</text>
</comment>
<dbReference type="Proteomes" id="UP001235341">
    <property type="component" value="Chromosome"/>
</dbReference>
<dbReference type="EMBL" id="CP133586">
    <property type="protein sequence ID" value="WMT13352.1"/>
    <property type="molecule type" value="Genomic_DNA"/>
</dbReference>
<dbReference type="Pfam" id="PF17481">
    <property type="entry name" value="Phage_sheath_domII"/>
    <property type="match status" value="1"/>
</dbReference>
<feature type="domain" description="Tail sheath protein C-terminal" evidence="4">
    <location>
        <begin position="382"/>
        <end position="495"/>
    </location>
</feature>
<evidence type="ECO:0000313" key="5">
    <source>
        <dbReference type="EMBL" id="WMT13352.1"/>
    </source>
</evidence>
<evidence type="ECO:0000313" key="6">
    <source>
        <dbReference type="Proteomes" id="UP001235341"/>
    </source>
</evidence>
<dbReference type="PIRSF" id="PIRSF007349">
    <property type="entry name" value="Tsp_L"/>
    <property type="match status" value="1"/>
</dbReference>
<gene>
    <name evidence="5" type="ORF">RFB13_19235</name>
</gene>
<name>A0ABY9PKD8_SERFO</name>